<dbReference type="RefSeq" id="WP_052960930.1">
    <property type="nucleotide sequence ID" value="NZ_AUXW01000138.1"/>
</dbReference>
<accession>A0A0F6ADU6</accession>
<protein>
    <submittedName>
        <fullName evidence="1">Uncharacterized protein</fullName>
    </submittedName>
</protein>
<dbReference type="AlphaFoldDB" id="A0A0F6ADU6"/>
<dbReference type="EMBL" id="AUXW01000138">
    <property type="protein sequence ID" value="KKE84328.1"/>
    <property type="molecule type" value="Genomic_DNA"/>
</dbReference>
<dbReference type="InterPro" id="IPR029068">
    <property type="entry name" value="Glyas_Bleomycin-R_OHBP_Dase"/>
</dbReference>
<proteinExistence type="predicted"/>
<evidence type="ECO:0000313" key="1">
    <source>
        <dbReference type="EMBL" id="KKE84328.1"/>
    </source>
</evidence>
<gene>
    <name evidence="1" type="ORF">N479_10540</name>
</gene>
<name>A0A0F6ADU6_9GAMM</name>
<comment type="caution">
    <text evidence="1">The sequence shown here is derived from an EMBL/GenBank/DDBJ whole genome shotgun (WGS) entry which is preliminary data.</text>
</comment>
<sequence length="82" mass="9433">MQPLEYLAKIVKDAETFYVDKLGLITAFSSLSEGYIGVQLQNAQLILELEDEREYECGRYLEFSIAVEDINTFYQLRSKIAS</sequence>
<dbReference type="Proteomes" id="UP000033434">
    <property type="component" value="Unassembled WGS sequence"/>
</dbReference>
<organism evidence="1 2">
    <name type="scientific">Pseudoalteromonas luteoviolacea S4054</name>
    <dbReference type="NCBI Taxonomy" id="1129367"/>
    <lineage>
        <taxon>Bacteria</taxon>
        <taxon>Pseudomonadati</taxon>
        <taxon>Pseudomonadota</taxon>
        <taxon>Gammaproteobacteria</taxon>
        <taxon>Alteromonadales</taxon>
        <taxon>Pseudoalteromonadaceae</taxon>
        <taxon>Pseudoalteromonas</taxon>
    </lineage>
</organism>
<dbReference type="PATRIC" id="fig|1129367.4.peg.1890"/>
<evidence type="ECO:0000313" key="2">
    <source>
        <dbReference type="Proteomes" id="UP000033434"/>
    </source>
</evidence>
<dbReference type="SUPFAM" id="SSF54593">
    <property type="entry name" value="Glyoxalase/Bleomycin resistance protein/Dihydroxybiphenyl dioxygenase"/>
    <property type="match status" value="1"/>
</dbReference>
<reference evidence="1 2" key="1">
    <citation type="journal article" date="2015" name="BMC Genomics">
        <title>Genome mining reveals unlocked bioactive potential of marine Gram-negative bacteria.</title>
        <authorList>
            <person name="Machado H."/>
            <person name="Sonnenschein E.C."/>
            <person name="Melchiorsen J."/>
            <person name="Gram L."/>
        </authorList>
    </citation>
    <scope>NUCLEOTIDE SEQUENCE [LARGE SCALE GENOMIC DNA]</scope>
    <source>
        <strain evidence="1 2">S4054</strain>
    </source>
</reference>